<dbReference type="GO" id="GO:0032259">
    <property type="term" value="P:methylation"/>
    <property type="evidence" value="ECO:0007669"/>
    <property type="project" value="UniProtKB-KW"/>
</dbReference>
<proteinExistence type="inferred from homology"/>
<keyword evidence="4" id="KW-0949">S-adenosyl-L-methionine</keyword>
<dbReference type="EC" id="2.1.1.6" evidence="1"/>
<dbReference type="Gene3D" id="3.40.50.150">
    <property type="entry name" value="Vaccinia Virus protein VP39"/>
    <property type="match status" value="1"/>
</dbReference>
<protein>
    <recommendedName>
        <fullName evidence="1">catechol O-methyltransferase</fullName>
        <ecNumber evidence="1">2.1.1.6</ecNumber>
    </recommendedName>
</protein>
<comment type="similarity">
    <text evidence="6">Belongs to the class I-like SAM-binding methyltransferase superfamily. Cation-dependent O-methyltransferase family.</text>
</comment>
<dbReference type="InterPro" id="IPR029063">
    <property type="entry name" value="SAM-dependent_MTases_sf"/>
</dbReference>
<evidence type="ECO:0000256" key="6">
    <source>
        <dbReference type="ARBA" id="ARBA00023453"/>
    </source>
</evidence>
<accession>A0A1L0C1J1</accession>
<evidence type="ECO:0000256" key="4">
    <source>
        <dbReference type="ARBA" id="ARBA00022691"/>
    </source>
</evidence>
<dbReference type="GO" id="GO:0006584">
    <property type="term" value="P:catecholamine metabolic process"/>
    <property type="evidence" value="ECO:0007669"/>
    <property type="project" value="UniProtKB-KW"/>
</dbReference>
<dbReference type="SUPFAM" id="SSF53335">
    <property type="entry name" value="S-adenosyl-L-methionine-dependent methyltransferases"/>
    <property type="match status" value="1"/>
</dbReference>
<sequence length="259" mass="28845">MGKEQDLLDYVLSRPDLEDLRGNPQKVLDAIDKFAEKVPLMTVGKYKGELILKEIEKLEPTLMIELGCYVGYLAILFGGALSRVNATISDTGCTLSKYFSFEINEEFAAIAKQFIELAGLSDCVEIIVGKAGNTLPDFEERIMTTFKKYTAVDLVFIDHWKDMYVPDLRVLESLGLVAPGTVICADNIYYPGVPDYVEYVHGSPQSRNTHNSTVVNVSNRMYPGRWNILYDSKTCPVTDPAKGIDDAVEITRCVSYLSG</sequence>
<evidence type="ECO:0000313" key="8">
    <source>
        <dbReference type="Proteomes" id="UP000182259"/>
    </source>
</evidence>
<dbReference type="PANTHER" id="PTHR43836">
    <property type="entry name" value="CATECHOL O-METHYLTRANSFERASE 1-RELATED"/>
    <property type="match status" value="1"/>
</dbReference>
<evidence type="ECO:0000256" key="5">
    <source>
        <dbReference type="ARBA" id="ARBA00022939"/>
    </source>
</evidence>
<dbReference type="AlphaFoldDB" id="A0A1L0C1J1"/>
<reference evidence="7 8" key="1">
    <citation type="submission" date="2016-10" db="EMBL/GenBank/DDBJ databases">
        <authorList>
            <person name="de Groot N.N."/>
        </authorList>
    </citation>
    <scope>NUCLEOTIDE SEQUENCE [LARGE SCALE GENOMIC DNA]</scope>
    <source>
        <strain evidence="7 8">PYCC 4715</strain>
    </source>
</reference>
<dbReference type="EMBL" id="LT635768">
    <property type="protein sequence ID" value="SGZ56602.1"/>
    <property type="molecule type" value="Genomic_DNA"/>
</dbReference>
<evidence type="ECO:0000256" key="2">
    <source>
        <dbReference type="ARBA" id="ARBA00022603"/>
    </source>
</evidence>
<gene>
    <name evidence="7" type="ORF">SAMEA4029009_CIC11G00000000368</name>
</gene>
<evidence type="ECO:0000313" key="7">
    <source>
        <dbReference type="EMBL" id="SGZ56602.1"/>
    </source>
</evidence>
<dbReference type="InterPro" id="IPR002935">
    <property type="entry name" value="SAM_O-MeTrfase"/>
</dbReference>
<organism evidence="7 8">
    <name type="scientific">Sungouiella intermedia</name>
    <dbReference type="NCBI Taxonomy" id="45354"/>
    <lineage>
        <taxon>Eukaryota</taxon>
        <taxon>Fungi</taxon>
        <taxon>Dikarya</taxon>
        <taxon>Ascomycota</taxon>
        <taxon>Saccharomycotina</taxon>
        <taxon>Pichiomycetes</taxon>
        <taxon>Metschnikowiaceae</taxon>
        <taxon>Sungouiella</taxon>
    </lineage>
</organism>
<keyword evidence="3" id="KW-0808">Transferase</keyword>
<dbReference type="PANTHER" id="PTHR43836:SF2">
    <property type="entry name" value="CATECHOL O-METHYLTRANSFERASE 1-RELATED"/>
    <property type="match status" value="1"/>
</dbReference>
<keyword evidence="5" id="KW-0128">Catecholamine metabolism</keyword>
<name>A0A1L0C1J1_9ASCO</name>
<evidence type="ECO:0000256" key="1">
    <source>
        <dbReference type="ARBA" id="ARBA00012880"/>
    </source>
</evidence>
<dbReference type="PROSITE" id="PS51682">
    <property type="entry name" value="SAM_OMT_I"/>
    <property type="match status" value="1"/>
</dbReference>
<dbReference type="Pfam" id="PF01596">
    <property type="entry name" value="Methyltransf_3"/>
    <property type="match status" value="1"/>
</dbReference>
<dbReference type="Proteomes" id="UP000182259">
    <property type="component" value="Chromosome V"/>
</dbReference>
<dbReference type="GO" id="GO:0008171">
    <property type="term" value="F:O-methyltransferase activity"/>
    <property type="evidence" value="ECO:0007669"/>
    <property type="project" value="InterPro"/>
</dbReference>
<evidence type="ECO:0000256" key="3">
    <source>
        <dbReference type="ARBA" id="ARBA00022679"/>
    </source>
</evidence>
<keyword evidence="2" id="KW-0489">Methyltransferase</keyword>